<reference evidence="1 2" key="1">
    <citation type="journal article" date="2015" name="Genome Biol. Evol.">
        <title>The genome of winter moth (Operophtera brumata) provides a genomic perspective on sexual dimorphism and phenology.</title>
        <authorList>
            <person name="Derks M.F."/>
            <person name="Smit S."/>
            <person name="Salis L."/>
            <person name="Schijlen E."/>
            <person name="Bossers A."/>
            <person name="Mateman C."/>
            <person name="Pijl A.S."/>
            <person name="de Ridder D."/>
            <person name="Groenen M.A."/>
            <person name="Visser M.E."/>
            <person name="Megens H.J."/>
        </authorList>
    </citation>
    <scope>NUCLEOTIDE SEQUENCE [LARGE SCALE GENOMIC DNA]</scope>
    <source>
        <strain evidence="1">WM2013NL</strain>
        <tissue evidence="1">Head and thorax</tissue>
    </source>
</reference>
<dbReference type="AlphaFoldDB" id="A0A0L7L4S1"/>
<keyword evidence="2" id="KW-1185">Reference proteome</keyword>
<proteinExistence type="predicted"/>
<gene>
    <name evidence="1" type="ORF">OBRU01_15270</name>
</gene>
<dbReference type="GO" id="GO:0016301">
    <property type="term" value="F:kinase activity"/>
    <property type="evidence" value="ECO:0007669"/>
    <property type="project" value="UniProtKB-KW"/>
</dbReference>
<keyword evidence="1" id="KW-0808">Transferase</keyword>
<dbReference type="Proteomes" id="UP000037510">
    <property type="component" value="Unassembled WGS sequence"/>
</dbReference>
<evidence type="ECO:0000313" key="1">
    <source>
        <dbReference type="EMBL" id="KOB70467.1"/>
    </source>
</evidence>
<keyword evidence="1" id="KW-0418">Kinase</keyword>
<sequence length="198" mass="22762">MQVFNRLRRISDRCKQKYFLIEDDEVYLSSSMNDLDGDVKHPSSPGDRSKFHFKFPQLHHNQPHDFDKDTLEPYAVLFSHIAHGGCERDVQTRHHSETGTTRARRVLASKNELPLPPRSSKPILVDKARHIRKYPLKLPTLPPPELNPPIIYQNAPMLVTFPTQTPRNSVDVCDGIEKVDTNPFTSNSANPFNCYMED</sequence>
<accession>A0A0L7L4S1</accession>
<protein>
    <submittedName>
        <fullName evidence="1">Putative tyrosine-protein kinase pr2</fullName>
    </submittedName>
</protein>
<evidence type="ECO:0000313" key="2">
    <source>
        <dbReference type="Proteomes" id="UP000037510"/>
    </source>
</evidence>
<organism evidence="1 2">
    <name type="scientific">Operophtera brumata</name>
    <name type="common">Winter moth</name>
    <name type="synonym">Phalaena brumata</name>
    <dbReference type="NCBI Taxonomy" id="104452"/>
    <lineage>
        <taxon>Eukaryota</taxon>
        <taxon>Metazoa</taxon>
        <taxon>Ecdysozoa</taxon>
        <taxon>Arthropoda</taxon>
        <taxon>Hexapoda</taxon>
        <taxon>Insecta</taxon>
        <taxon>Pterygota</taxon>
        <taxon>Neoptera</taxon>
        <taxon>Endopterygota</taxon>
        <taxon>Lepidoptera</taxon>
        <taxon>Glossata</taxon>
        <taxon>Ditrysia</taxon>
        <taxon>Geometroidea</taxon>
        <taxon>Geometridae</taxon>
        <taxon>Larentiinae</taxon>
        <taxon>Operophtera</taxon>
    </lineage>
</organism>
<comment type="caution">
    <text evidence="1">The sequence shown here is derived from an EMBL/GenBank/DDBJ whole genome shotgun (WGS) entry which is preliminary data.</text>
</comment>
<dbReference type="EMBL" id="JTDY01002930">
    <property type="protein sequence ID" value="KOB70467.1"/>
    <property type="molecule type" value="Genomic_DNA"/>
</dbReference>
<feature type="non-terminal residue" evidence="1">
    <location>
        <position position="198"/>
    </location>
</feature>
<name>A0A0L7L4S1_OPEBR</name>